<evidence type="ECO:0000313" key="5">
    <source>
        <dbReference type="Proteomes" id="UP000830375"/>
    </source>
</evidence>
<dbReference type="Proteomes" id="UP000830375">
    <property type="component" value="Unassembled WGS sequence"/>
</dbReference>
<dbReference type="InterPro" id="IPR038765">
    <property type="entry name" value="Papain-like_cys_pep_sf"/>
</dbReference>
<evidence type="ECO:0000259" key="3">
    <source>
        <dbReference type="Pfam" id="PF20209"/>
    </source>
</evidence>
<feature type="region of interest" description="Disordered" evidence="1">
    <location>
        <begin position="875"/>
        <end position="900"/>
    </location>
</feature>
<feature type="domain" description="Peptidase C76" evidence="2">
    <location>
        <begin position="61"/>
        <end position="209"/>
    </location>
</feature>
<dbReference type="Pfam" id="PF20209">
    <property type="entry name" value="DUF6570"/>
    <property type="match status" value="1"/>
</dbReference>
<dbReference type="InterPro" id="IPR006928">
    <property type="entry name" value="Herpes_teg_USP"/>
</dbReference>
<sequence length="1009" mass="118503">MCHLGFFTATQYWVSDVIGKRSESQKQRRKLEAALEANSSNISVSGMNDAHPYVVSVRASHCQSDPRYNMYSRGRQCTCNSLMFLAVHHECNELSSGDFDNILQKGNALYNSTKQTLQSKGKFVHSFLSFDELPSTIKTNSELYNIVKHPQRFGCLRDKPPVGDYENLANTLQCLRSDVSDALLLCGLTCIAVFRDYSGRFSYFDSHCRTIDGMYTDEDTGTALMLTFFSLEDLVERVLILLQACLDLSDQEQFDLLPVSFENTLMESCVESQHYVTSHELEIERQPCVFVENTALSNKDKCGEILEHYGEVQDSVPQIPAKNSSNVTSSMTNLNEQSKKLNKMRKRKAYNAKWHKDQAHKKNILMRIKKLHINSEYKQRQIEVMKKTYWNNVINREKRKQAMKYKYKNIDEYRDRKKSKVTMNYKNTAKFRERQKNYVRQKYRNNKQFREKQKKYINVHYRNNEQFKERQKSYNNEKFRERQKSYINVHYKNNEKFRERQKSYIHEKYSNDGQFRKRQKNYINQKYRTNAEFNEQHRKYIVEKYLKDPVFKQRQKDHYTNRCRNDSEFYERRKSKFNHRYHCDLQFRARQRLYYLFKGQKKRYGLKVNSKIQCALHIQGKYRKMYHMRRQRNTLQNIQSDIILDPGIVKALKTFRDVVKQGPTYYVFVIVGDIKRIHVSSVCLSGNYVHVCSDCPDQCTLENRKTEWICHCCHTTLMRGFMPDIAVANMFQFTPIPPELSDLNILERHVIAKYIPFAKIITLPKGQQRAIKGAVISVASEVESTVNCLPRPRTEAQILTVKLKRRLCYKGHYQFQTVNMHKVLSALRKLKEIHSEYKDIIINDAISEEVFNQHEQSSEETSEISVCNDKMHIDSSNCTDNTEEQSNANEHNDSSYDCESTEEQASGLALDTCLQPPDLGQHLLSYEDGIYCIAPAERNKPTSMFKIPKLESLAFPMQFPNGMNTIDEPARTKGVSPSRYFNTRLFSVDNRCARDINYIFFAHLVCLFS</sequence>
<dbReference type="Pfam" id="PF04843">
    <property type="entry name" value="Herpes_teg_N"/>
    <property type="match status" value="1"/>
</dbReference>
<evidence type="ECO:0000259" key="2">
    <source>
        <dbReference type="Pfam" id="PF04843"/>
    </source>
</evidence>
<name>A0ABQ8L3Q9_LABRO</name>
<keyword evidence="5" id="KW-1185">Reference proteome</keyword>
<dbReference type="InterPro" id="IPR046700">
    <property type="entry name" value="DUF6570"/>
</dbReference>
<reference evidence="4 5" key="1">
    <citation type="submission" date="2022-01" db="EMBL/GenBank/DDBJ databases">
        <title>A high-quality chromosome-level genome assembly of rohu carp, Labeo rohita.</title>
        <authorList>
            <person name="Arick M.A. II"/>
            <person name="Hsu C.-Y."/>
            <person name="Magbanua Z."/>
            <person name="Pechanova O."/>
            <person name="Grover C."/>
            <person name="Miller E."/>
            <person name="Thrash A."/>
            <person name="Ezzel L."/>
            <person name="Alam S."/>
            <person name="Benzie J."/>
            <person name="Hamilton M."/>
            <person name="Karsi A."/>
            <person name="Lawrence M.L."/>
            <person name="Peterson D.G."/>
        </authorList>
    </citation>
    <scope>NUCLEOTIDE SEQUENCE [LARGE SCALE GENOMIC DNA]</scope>
    <source>
        <strain evidence="5">BAU-BD-2019</strain>
        <tissue evidence="4">Blood</tissue>
    </source>
</reference>
<proteinExistence type="predicted"/>
<gene>
    <name evidence="4" type="ORF">H4Q32_026569</name>
</gene>
<comment type="caution">
    <text evidence="4">The sequence shown here is derived from an EMBL/GenBank/DDBJ whole genome shotgun (WGS) entry which is preliminary data.</text>
</comment>
<organism evidence="4 5">
    <name type="scientific">Labeo rohita</name>
    <name type="common">Indian major carp</name>
    <name type="synonym">Cyprinus rohita</name>
    <dbReference type="NCBI Taxonomy" id="84645"/>
    <lineage>
        <taxon>Eukaryota</taxon>
        <taxon>Metazoa</taxon>
        <taxon>Chordata</taxon>
        <taxon>Craniata</taxon>
        <taxon>Vertebrata</taxon>
        <taxon>Euteleostomi</taxon>
        <taxon>Actinopterygii</taxon>
        <taxon>Neopterygii</taxon>
        <taxon>Teleostei</taxon>
        <taxon>Ostariophysi</taxon>
        <taxon>Cypriniformes</taxon>
        <taxon>Cyprinidae</taxon>
        <taxon>Labeoninae</taxon>
        <taxon>Labeonini</taxon>
        <taxon>Labeo</taxon>
    </lineage>
</organism>
<feature type="domain" description="DUF6570" evidence="3">
    <location>
        <begin position="721"/>
        <end position="845"/>
    </location>
</feature>
<evidence type="ECO:0000256" key="1">
    <source>
        <dbReference type="SAM" id="MobiDB-lite"/>
    </source>
</evidence>
<dbReference type="EMBL" id="JACTAM010002279">
    <property type="protein sequence ID" value="KAI2645318.1"/>
    <property type="molecule type" value="Genomic_DNA"/>
</dbReference>
<protein>
    <submittedName>
        <fullName evidence="4">Cholesterol 7-desaturase nvd</fullName>
    </submittedName>
</protein>
<dbReference type="SUPFAM" id="SSF54001">
    <property type="entry name" value="Cysteine proteinases"/>
    <property type="match status" value="1"/>
</dbReference>
<feature type="compositionally biased region" description="Polar residues" evidence="1">
    <location>
        <begin position="875"/>
        <end position="889"/>
    </location>
</feature>
<dbReference type="Gene3D" id="3.90.70.120">
    <property type="match status" value="1"/>
</dbReference>
<accession>A0ABQ8L3Q9</accession>
<evidence type="ECO:0000313" key="4">
    <source>
        <dbReference type="EMBL" id="KAI2645318.1"/>
    </source>
</evidence>